<sequence length="228" mass="25302">MPSSHSYQGQDLFVLAQLGGLRGGFFLDSGASDGVRGSNTKLLESQFGWSGICIEPNGTMFAELVRNRSCICLDCCLYDQDVDVDFLSAASVYGGIVDEYDPEHLRFARAFARQALAGTEPERKRARTLRSVLVECGAPPVIDYWSLDTEGSELSILRSFPFGQYAFRVLTVEHNYTSAREQIRILLESHGYRRAASLGIDDCYVPVGFGMTAWRSSAWSWTKAAGRR</sequence>
<evidence type="ECO:0000259" key="1">
    <source>
        <dbReference type="Pfam" id="PF05050"/>
    </source>
</evidence>
<organism evidence="2 3">
    <name type="scientific">Catellatospora chokoriensis</name>
    <dbReference type="NCBI Taxonomy" id="310353"/>
    <lineage>
        <taxon>Bacteria</taxon>
        <taxon>Bacillati</taxon>
        <taxon>Actinomycetota</taxon>
        <taxon>Actinomycetes</taxon>
        <taxon>Micromonosporales</taxon>
        <taxon>Micromonosporaceae</taxon>
        <taxon>Catellatospora</taxon>
    </lineage>
</organism>
<dbReference type="GO" id="GO:0005886">
    <property type="term" value="C:plasma membrane"/>
    <property type="evidence" value="ECO:0007669"/>
    <property type="project" value="TreeGrafter"/>
</dbReference>
<proteinExistence type="predicted"/>
<evidence type="ECO:0000313" key="3">
    <source>
        <dbReference type="Proteomes" id="UP000619293"/>
    </source>
</evidence>
<dbReference type="InterPro" id="IPR029063">
    <property type="entry name" value="SAM-dependent_MTases_sf"/>
</dbReference>
<feature type="domain" description="Methyltransferase FkbM" evidence="1">
    <location>
        <begin position="28"/>
        <end position="193"/>
    </location>
</feature>
<dbReference type="EMBL" id="BONG01000083">
    <property type="protein sequence ID" value="GIF94136.1"/>
    <property type="molecule type" value="Genomic_DNA"/>
</dbReference>
<dbReference type="PANTHER" id="PTHR34009:SF2">
    <property type="entry name" value="PROTEIN STAR"/>
    <property type="match status" value="1"/>
</dbReference>
<dbReference type="Gene3D" id="3.40.50.150">
    <property type="entry name" value="Vaccinia Virus protein VP39"/>
    <property type="match status" value="1"/>
</dbReference>
<reference evidence="2 3" key="1">
    <citation type="submission" date="2021-01" db="EMBL/GenBank/DDBJ databases">
        <title>Whole genome shotgun sequence of Catellatospora chokoriensis NBRC 107358.</title>
        <authorList>
            <person name="Komaki H."/>
            <person name="Tamura T."/>
        </authorList>
    </citation>
    <scope>NUCLEOTIDE SEQUENCE [LARGE SCALE GENOMIC DNA]</scope>
    <source>
        <strain evidence="2 3">NBRC 107358</strain>
    </source>
</reference>
<dbReference type="AlphaFoldDB" id="A0A8J3NVQ3"/>
<gene>
    <name evidence="2" type="ORF">Cch02nite_75800</name>
</gene>
<dbReference type="PANTHER" id="PTHR34009">
    <property type="entry name" value="PROTEIN STAR"/>
    <property type="match status" value="1"/>
</dbReference>
<dbReference type="SUPFAM" id="SSF53335">
    <property type="entry name" value="S-adenosyl-L-methionine-dependent methyltransferases"/>
    <property type="match status" value="1"/>
</dbReference>
<dbReference type="InterPro" id="IPR053202">
    <property type="entry name" value="EGF_Rcpt_Signaling_Reg"/>
</dbReference>
<dbReference type="Proteomes" id="UP000619293">
    <property type="component" value="Unassembled WGS sequence"/>
</dbReference>
<protein>
    <recommendedName>
        <fullName evidence="1">Methyltransferase FkbM domain-containing protein</fullName>
    </recommendedName>
</protein>
<dbReference type="GO" id="GO:0005737">
    <property type="term" value="C:cytoplasm"/>
    <property type="evidence" value="ECO:0007669"/>
    <property type="project" value="GOC"/>
</dbReference>
<comment type="caution">
    <text evidence="2">The sequence shown here is derived from an EMBL/GenBank/DDBJ whole genome shotgun (WGS) entry which is preliminary data.</text>
</comment>
<keyword evidence="3" id="KW-1185">Reference proteome</keyword>
<dbReference type="GO" id="GO:0006888">
    <property type="term" value="P:endoplasmic reticulum to Golgi vesicle-mediated transport"/>
    <property type="evidence" value="ECO:0007669"/>
    <property type="project" value="TreeGrafter"/>
</dbReference>
<accession>A0A8J3NVQ3</accession>
<evidence type="ECO:0000313" key="2">
    <source>
        <dbReference type="EMBL" id="GIF94136.1"/>
    </source>
</evidence>
<dbReference type="Pfam" id="PF05050">
    <property type="entry name" value="Methyltransf_21"/>
    <property type="match status" value="1"/>
</dbReference>
<dbReference type="GO" id="GO:0016197">
    <property type="term" value="P:endosomal transport"/>
    <property type="evidence" value="ECO:0007669"/>
    <property type="project" value="TreeGrafter"/>
</dbReference>
<name>A0A8J3NVQ3_9ACTN</name>
<dbReference type="InterPro" id="IPR006342">
    <property type="entry name" value="FkbM_mtfrase"/>
</dbReference>